<accession>A0ABR2MTT8</accession>
<proteinExistence type="predicted"/>
<evidence type="ECO:0000313" key="2">
    <source>
        <dbReference type="Proteomes" id="UP001412067"/>
    </source>
</evidence>
<sequence>MAASNTTYARLTSFVARCVGFLPATISLFTYHHSLFLIVNPKIEFQVKPSFTTKMLKVVLDFSLEVVHGCQQIVNRMIVPREAVFQKQWLRRVMMEAVEEKGDSGDVIG</sequence>
<keyword evidence="2" id="KW-1185">Reference proteome</keyword>
<name>A0ABR2MTT8_9ASPA</name>
<dbReference type="Proteomes" id="UP001412067">
    <property type="component" value="Unassembled WGS sequence"/>
</dbReference>
<organism evidence="1 2">
    <name type="scientific">Platanthera guangdongensis</name>
    <dbReference type="NCBI Taxonomy" id="2320717"/>
    <lineage>
        <taxon>Eukaryota</taxon>
        <taxon>Viridiplantae</taxon>
        <taxon>Streptophyta</taxon>
        <taxon>Embryophyta</taxon>
        <taxon>Tracheophyta</taxon>
        <taxon>Spermatophyta</taxon>
        <taxon>Magnoliopsida</taxon>
        <taxon>Liliopsida</taxon>
        <taxon>Asparagales</taxon>
        <taxon>Orchidaceae</taxon>
        <taxon>Orchidoideae</taxon>
        <taxon>Orchideae</taxon>
        <taxon>Orchidinae</taxon>
        <taxon>Platanthera</taxon>
    </lineage>
</organism>
<gene>
    <name evidence="1" type="ORF">KSP40_PGU013861</name>
</gene>
<evidence type="ECO:0000313" key="1">
    <source>
        <dbReference type="EMBL" id="KAK8966846.1"/>
    </source>
</evidence>
<protein>
    <submittedName>
        <fullName evidence="1">Uncharacterized protein</fullName>
    </submittedName>
</protein>
<dbReference type="EMBL" id="JBBWWR010000005">
    <property type="protein sequence ID" value="KAK8966846.1"/>
    <property type="molecule type" value="Genomic_DNA"/>
</dbReference>
<reference evidence="1 2" key="1">
    <citation type="journal article" date="2022" name="Nat. Plants">
        <title>Genomes of leafy and leafless Platanthera orchids illuminate the evolution of mycoheterotrophy.</title>
        <authorList>
            <person name="Li M.H."/>
            <person name="Liu K.W."/>
            <person name="Li Z."/>
            <person name="Lu H.C."/>
            <person name="Ye Q.L."/>
            <person name="Zhang D."/>
            <person name="Wang J.Y."/>
            <person name="Li Y.F."/>
            <person name="Zhong Z.M."/>
            <person name="Liu X."/>
            <person name="Yu X."/>
            <person name="Liu D.K."/>
            <person name="Tu X.D."/>
            <person name="Liu B."/>
            <person name="Hao Y."/>
            <person name="Liao X.Y."/>
            <person name="Jiang Y.T."/>
            <person name="Sun W.H."/>
            <person name="Chen J."/>
            <person name="Chen Y.Q."/>
            <person name="Ai Y."/>
            <person name="Zhai J.W."/>
            <person name="Wu S.S."/>
            <person name="Zhou Z."/>
            <person name="Hsiao Y.Y."/>
            <person name="Wu W.L."/>
            <person name="Chen Y.Y."/>
            <person name="Lin Y.F."/>
            <person name="Hsu J.L."/>
            <person name="Li C.Y."/>
            <person name="Wang Z.W."/>
            <person name="Zhao X."/>
            <person name="Zhong W.Y."/>
            <person name="Ma X.K."/>
            <person name="Ma L."/>
            <person name="Huang J."/>
            <person name="Chen G.Z."/>
            <person name="Huang M.Z."/>
            <person name="Huang L."/>
            <person name="Peng D.H."/>
            <person name="Luo Y.B."/>
            <person name="Zou S.Q."/>
            <person name="Chen S.P."/>
            <person name="Lan S."/>
            <person name="Tsai W.C."/>
            <person name="Van de Peer Y."/>
            <person name="Liu Z.J."/>
        </authorList>
    </citation>
    <scope>NUCLEOTIDE SEQUENCE [LARGE SCALE GENOMIC DNA]</scope>
    <source>
        <strain evidence="1">Lor288</strain>
    </source>
</reference>
<comment type="caution">
    <text evidence="1">The sequence shown here is derived from an EMBL/GenBank/DDBJ whole genome shotgun (WGS) entry which is preliminary data.</text>
</comment>